<accession>A0AAQ3PJQ9</accession>
<dbReference type="AlphaFoldDB" id="A0AAQ3PJQ9"/>
<dbReference type="EMBL" id="CP144745">
    <property type="protein sequence ID" value="WVZ51455.1"/>
    <property type="molecule type" value="Genomic_DNA"/>
</dbReference>
<sequence length="90" mass="10286">MKAGVRWKEANLVSRLRNISCVMPPLPVLIVDVSCLLKESGGLGVPNLRTQNEALLLKNLHKFFNKLDIPWVNLIWERYYPASHIKKGSF</sequence>
<name>A0AAQ3PJQ9_PASNO</name>
<proteinExistence type="predicted"/>
<keyword evidence="2" id="KW-1185">Reference proteome</keyword>
<evidence type="ECO:0000313" key="1">
    <source>
        <dbReference type="EMBL" id="WVZ51455.1"/>
    </source>
</evidence>
<organism evidence="1 2">
    <name type="scientific">Paspalum notatum var. saurae</name>
    <dbReference type="NCBI Taxonomy" id="547442"/>
    <lineage>
        <taxon>Eukaryota</taxon>
        <taxon>Viridiplantae</taxon>
        <taxon>Streptophyta</taxon>
        <taxon>Embryophyta</taxon>
        <taxon>Tracheophyta</taxon>
        <taxon>Spermatophyta</taxon>
        <taxon>Magnoliopsida</taxon>
        <taxon>Liliopsida</taxon>
        <taxon>Poales</taxon>
        <taxon>Poaceae</taxon>
        <taxon>PACMAD clade</taxon>
        <taxon>Panicoideae</taxon>
        <taxon>Andropogonodae</taxon>
        <taxon>Paspaleae</taxon>
        <taxon>Paspalinae</taxon>
        <taxon>Paspalum</taxon>
    </lineage>
</organism>
<gene>
    <name evidence="1" type="ORF">U9M48_002601</name>
</gene>
<reference evidence="1 2" key="1">
    <citation type="submission" date="2024-02" db="EMBL/GenBank/DDBJ databases">
        <title>High-quality chromosome-scale genome assembly of Pensacola bahiagrass (Paspalum notatum Flugge var. saurae).</title>
        <authorList>
            <person name="Vega J.M."/>
            <person name="Podio M."/>
            <person name="Orjuela J."/>
            <person name="Siena L.A."/>
            <person name="Pessino S.C."/>
            <person name="Combes M.C."/>
            <person name="Mariac C."/>
            <person name="Albertini E."/>
            <person name="Pupilli F."/>
            <person name="Ortiz J.P.A."/>
            <person name="Leblanc O."/>
        </authorList>
    </citation>
    <scope>NUCLEOTIDE SEQUENCE [LARGE SCALE GENOMIC DNA]</scope>
    <source>
        <strain evidence="1">R1</strain>
        <tissue evidence="1">Leaf</tissue>
    </source>
</reference>
<dbReference type="Proteomes" id="UP001341281">
    <property type="component" value="Chromosome 01"/>
</dbReference>
<protein>
    <submittedName>
        <fullName evidence="1">Uncharacterized protein</fullName>
    </submittedName>
</protein>
<evidence type="ECO:0000313" key="2">
    <source>
        <dbReference type="Proteomes" id="UP001341281"/>
    </source>
</evidence>